<reference evidence="2 3" key="1">
    <citation type="journal article" date="2022" name="Allergy">
        <title>Genome assembly and annotation of Periplaneta americana reveal a comprehensive cockroach allergen profile.</title>
        <authorList>
            <person name="Wang L."/>
            <person name="Xiong Q."/>
            <person name="Saelim N."/>
            <person name="Wang L."/>
            <person name="Nong W."/>
            <person name="Wan A.T."/>
            <person name="Shi M."/>
            <person name="Liu X."/>
            <person name="Cao Q."/>
            <person name="Hui J.H.L."/>
            <person name="Sookrung N."/>
            <person name="Leung T.F."/>
            <person name="Tungtrongchitr A."/>
            <person name="Tsui S.K.W."/>
        </authorList>
    </citation>
    <scope>NUCLEOTIDE SEQUENCE [LARGE SCALE GENOMIC DNA]</scope>
    <source>
        <strain evidence="2">PWHHKU_190912</strain>
    </source>
</reference>
<feature type="region of interest" description="Disordered" evidence="1">
    <location>
        <begin position="98"/>
        <end position="130"/>
    </location>
</feature>
<evidence type="ECO:0000256" key="1">
    <source>
        <dbReference type="SAM" id="MobiDB-lite"/>
    </source>
</evidence>
<comment type="caution">
    <text evidence="2">The sequence shown here is derived from an EMBL/GenBank/DDBJ whole genome shotgun (WGS) entry which is preliminary data.</text>
</comment>
<evidence type="ECO:0000313" key="3">
    <source>
        <dbReference type="Proteomes" id="UP001148838"/>
    </source>
</evidence>
<organism evidence="2 3">
    <name type="scientific">Periplaneta americana</name>
    <name type="common">American cockroach</name>
    <name type="synonym">Blatta americana</name>
    <dbReference type="NCBI Taxonomy" id="6978"/>
    <lineage>
        <taxon>Eukaryota</taxon>
        <taxon>Metazoa</taxon>
        <taxon>Ecdysozoa</taxon>
        <taxon>Arthropoda</taxon>
        <taxon>Hexapoda</taxon>
        <taxon>Insecta</taxon>
        <taxon>Pterygota</taxon>
        <taxon>Neoptera</taxon>
        <taxon>Polyneoptera</taxon>
        <taxon>Dictyoptera</taxon>
        <taxon>Blattodea</taxon>
        <taxon>Blattoidea</taxon>
        <taxon>Blattidae</taxon>
        <taxon>Blattinae</taxon>
        <taxon>Periplaneta</taxon>
    </lineage>
</organism>
<dbReference type="PANTHER" id="PTHR47326">
    <property type="entry name" value="TRANSPOSABLE ELEMENT TC3 TRANSPOSASE-LIKE PROTEIN"/>
    <property type="match status" value="1"/>
</dbReference>
<sequence>MSEDDDEGEGKTRCRHVTYSCRMAPREPSGLTSHPTDESLSTLTYAFLSYALQRDFGFNTGILVHNLVIRSCASPSLLVPRVQHRKLPSIYWVERKPRKKSQPGNLPRPGFEPGPPGFAARRADRYSTGDCGSSTGALAFHPGDSSSISGQVVTELVVEKSDSVEGFSRSSPVYPAIILPTLSIYPLFLPSSASSKTTRMQWDPYTSHHYNKVNMTSLEFTPRSSNRTLQYSSNYPIIHSTSLQYSLIYFTPFAVAEWSDFQPVTPAVRVRVSVRPWIFHTILLTPAGDPRPGLETSDCGSSTGALAFHPGDSGSISGQVVTELVVEKSDSVEGFSRSSPVYLNYFTNTLHLPLFLPSSAIVKTSDVKYWEGGPIAWPARSPDLTPLDSWGSMKEKVYQTEITSREELVAKINTAEMEIHQHELGNVQREVRRRAEGNFGIVKRKLRKTDRVYVPDQYNTLIHQANTNNRFSVESVTTDDILNFKYWWQEYYKKTTCSLDTLRKKGKDKNMFSSAQFSEFVYSKDNPGCVTASLFISSEMRKHRFYMKKTGSGRIVMPTQKHTMGKFPLIRKKLGDVSKVRQYIPLEYTFLYEEILNWPPCDNLQMTWFPTSNNTLYNN</sequence>
<evidence type="ECO:0000313" key="2">
    <source>
        <dbReference type="EMBL" id="KAJ4429086.1"/>
    </source>
</evidence>
<dbReference type="Proteomes" id="UP001148838">
    <property type="component" value="Unassembled WGS sequence"/>
</dbReference>
<proteinExistence type="predicted"/>
<gene>
    <name evidence="2" type="ORF">ANN_26087</name>
</gene>
<keyword evidence="3" id="KW-1185">Reference proteome</keyword>
<accession>A0ABQ8S4Z1</accession>
<dbReference type="PANTHER" id="PTHR47326:SF1">
    <property type="entry name" value="HTH PSQ-TYPE DOMAIN-CONTAINING PROTEIN"/>
    <property type="match status" value="1"/>
</dbReference>
<dbReference type="InterPro" id="IPR036397">
    <property type="entry name" value="RNaseH_sf"/>
</dbReference>
<protein>
    <submittedName>
        <fullName evidence="2">Uncharacterized protein</fullName>
    </submittedName>
</protein>
<dbReference type="EMBL" id="JAJSOF020000036">
    <property type="protein sequence ID" value="KAJ4429086.1"/>
    <property type="molecule type" value="Genomic_DNA"/>
</dbReference>
<dbReference type="Gene3D" id="3.30.420.10">
    <property type="entry name" value="Ribonuclease H-like superfamily/Ribonuclease H"/>
    <property type="match status" value="1"/>
</dbReference>
<name>A0ABQ8S4Z1_PERAM</name>